<dbReference type="OrthoDB" id="9829321at2759"/>
<evidence type="ECO:0000256" key="2">
    <source>
        <dbReference type="SAM" id="MobiDB-lite"/>
    </source>
</evidence>
<gene>
    <name evidence="4" type="primary">sog</name>
    <name evidence="4" type="ORF">EVAR_82346_1</name>
</gene>
<dbReference type="AlphaFoldDB" id="A0A4C1U9X1"/>
<evidence type="ECO:0000313" key="5">
    <source>
        <dbReference type="Proteomes" id="UP000299102"/>
    </source>
</evidence>
<feature type="region of interest" description="Disordered" evidence="2">
    <location>
        <begin position="12"/>
        <end position="32"/>
    </location>
</feature>
<evidence type="ECO:0000313" key="4">
    <source>
        <dbReference type="EMBL" id="GBP23182.1"/>
    </source>
</evidence>
<dbReference type="GO" id="GO:0030514">
    <property type="term" value="P:negative regulation of BMP signaling pathway"/>
    <property type="evidence" value="ECO:0007669"/>
    <property type="project" value="TreeGrafter"/>
</dbReference>
<keyword evidence="5" id="KW-1185">Reference proteome</keyword>
<reference evidence="4 5" key="1">
    <citation type="journal article" date="2019" name="Commun. Biol.">
        <title>The bagworm genome reveals a unique fibroin gene that provides high tensile strength.</title>
        <authorList>
            <person name="Kono N."/>
            <person name="Nakamura H."/>
            <person name="Ohtoshi R."/>
            <person name="Tomita M."/>
            <person name="Numata K."/>
            <person name="Arakawa K."/>
        </authorList>
    </citation>
    <scope>NUCLEOTIDE SEQUENCE [LARGE SCALE GENOMIC DNA]</scope>
</reference>
<sequence>MSLLSLSISVRGGPNKKATRAKPLPARRASCGRGRGTCDFDDFRSDRPGVAGRRVVDGFHERERSPRKVYVAGGPIGGSISKLSARLSVDTRRGIILSRRSVKLILITFLRSLLQRNVFDAIVFAPDIVQDDGPMVVTAEEEELSMKHFGALLTGRSPLCIRRDDMSGVPLALGVATARFTFRRRHLYWSVVLGRSAQARPRALSFLDRGGRLLLEHPLKKATGIHATYEQQTDKICGVWRRVPKEYKRLLREGSLYVALVWGDERNGSMDSALSGRIDRLRLH</sequence>
<comment type="caution">
    <text evidence="4">The sequence shown here is derived from an EMBL/GenBank/DDBJ whole genome shotgun (WGS) entry which is preliminary data.</text>
</comment>
<dbReference type="GO" id="GO:0009953">
    <property type="term" value="P:dorsal/ventral pattern formation"/>
    <property type="evidence" value="ECO:0007669"/>
    <property type="project" value="TreeGrafter"/>
</dbReference>
<dbReference type="InterPro" id="IPR052278">
    <property type="entry name" value="Chordin-like_regulators"/>
</dbReference>
<dbReference type="GO" id="GO:0036122">
    <property type="term" value="F:BMP binding"/>
    <property type="evidence" value="ECO:0007669"/>
    <property type="project" value="TreeGrafter"/>
</dbReference>
<dbReference type="EMBL" id="BGZK01000148">
    <property type="protein sequence ID" value="GBP23182.1"/>
    <property type="molecule type" value="Genomic_DNA"/>
</dbReference>
<feature type="domain" description="CHRD" evidence="3">
    <location>
        <begin position="145"/>
        <end position="283"/>
    </location>
</feature>
<dbReference type="PANTHER" id="PTHR46526:SF1">
    <property type="entry name" value="CHORDIN"/>
    <property type="match status" value="1"/>
</dbReference>
<proteinExistence type="predicted"/>
<organism evidence="4 5">
    <name type="scientific">Eumeta variegata</name>
    <name type="common">Bagworm moth</name>
    <name type="synonym">Eumeta japonica</name>
    <dbReference type="NCBI Taxonomy" id="151549"/>
    <lineage>
        <taxon>Eukaryota</taxon>
        <taxon>Metazoa</taxon>
        <taxon>Ecdysozoa</taxon>
        <taxon>Arthropoda</taxon>
        <taxon>Hexapoda</taxon>
        <taxon>Insecta</taxon>
        <taxon>Pterygota</taxon>
        <taxon>Neoptera</taxon>
        <taxon>Endopterygota</taxon>
        <taxon>Lepidoptera</taxon>
        <taxon>Glossata</taxon>
        <taxon>Ditrysia</taxon>
        <taxon>Tineoidea</taxon>
        <taxon>Psychidae</taxon>
        <taxon>Oiketicinae</taxon>
        <taxon>Eumeta</taxon>
    </lineage>
</organism>
<protein>
    <submittedName>
        <fullName evidence="4">Dorsal-ventral patterning protein Sog</fullName>
    </submittedName>
</protein>
<accession>A0A4C1U9X1</accession>
<dbReference type="PANTHER" id="PTHR46526">
    <property type="entry name" value="CHORDIN"/>
    <property type="match status" value="1"/>
</dbReference>
<evidence type="ECO:0000256" key="1">
    <source>
        <dbReference type="PROSITE-ProRule" id="PRU00230"/>
    </source>
</evidence>
<dbReference type="GO" id="GO:0005615">
    <property type="term" value="C:extracellular space"/>
    <property type="evidence" value="ECO:0007669"/>
    <property type="project" value="TreeGrafter"/>
</dbReference>
<keyword evidence="1" id="KW-0217">Developmental protein</keyword>
<name>A0A4C1U9X1_EUMVA</name>
<dbReference type="STRING" id="151549.A0A4C1U9X1"/>
<dbReference type="InterPro" id="IPR010895">
    <property type="entry name" value="CHRD"/>
</dbReference>
<dbReference type="Proteomes" id="UP000299102">
    <property type="component" value="Unassembled WGS sequence"/>
</dbReference>
<dbReference type="SMART" id="SM00754">
    <property type="entry name" value="CHRD"/>
    <property type="match status" value="1"/>
</dbReference>
<dbReference type="PROSITE" id="PS50933">
    <property type="entry name" value="CHRD"/>
    <property type="match status" value="1"/>
</dbReference>
<evidence type="ECO:0000259" key="3">
    <source>
        <dbReference type="PROSITE" id="PS50933"/>
    </source>
</evidence>